<accession>A0A6M0RXR9</accession>
<dbReference type="GO" id="GO:0015293">
    <property type="term" value="F:symporter activity"/>
    <property type="evidence" value="ECO:0007669"/>
    <property type="project" value="InterPro"/>
</dbReference>
<evidence type="ECO:0000256" key="5">
    <source>
        <dbReference type="SAM" id="Phobius"/>
    </source>
</evidence>
<protein>
    <submittedName>
        <fullName evidence="7">MFS transporter</fullName>
    </submittedName>
</protein>
<evidence type="ECO:0000256" key="2">
    <source>
        <dbReference type="ARBA" id="ARBA00022692"/>
    </source>
</evidence>
<feature type="transmembrane region" description="Helical" evidence="5">
    <location>
        <begin position="402"/>
        <end position="425"/>
    </location>
</feature>
<organism evidence="7 8">
    <name type="scientific">Adonisia turfae CCMR0081</name>
    <dbReference type="NCBI Taxonomy" id="2292702"/>
    <lineage>
        <taxon>Bacteria</taxon>
        <taxon>Bacillati</taxon>
        <taxon>Cyanobacteriota</taxon>
        <taxon>Adonisia</taxon>
        <taxon>Adonisia turfae</taxon>
    </lineage>
</organism>
<comment type="caution">
    <text evidence="7">The sequence shown here is derived from an EMBL/GenBank/DDBJ whole genome shotgun (WGS) entry which is preliminary data.</text>
</comment>
<feature type="transmembrane region" description="Helical" evidence="5">
    <location>
        <begin position="39"/>
        <end position="59"/>
    </location>
</feature>
<keyword evidence="8" id="KW-1185">Reference proteome</keyword>
<dbReference type="RefSeq" id="WP_163663884.1">
    <property type="nucleotide sequence ID" value="NZ_QXHD01000004.1"/>
</dbReference>
<dbReference type="PROSITE" id="PS50850">
    <property type="entry name" value="MFS"/>
    <property type="match status" value="1"/>
</dbReference>
<feature type="transmembrane region" description="Helical" evidence="5">
    <location>
        <begin position="153"/>
        <end position="173"/>
    </location>
</feature>
<dbReference type="GO" id="GO:0006814">
    <property type="term" value="P:sodium ion transport"/>
    <property type="evidence" value="ECO:0007669"/>
    <property type="project" value="InterPro"/>
</dbReference>
<feature type="transmembrane region" description="Helical" evidence="5">
    <location>
        <begin position="179"/>
        <end position="203"/>
    </location>
</feature>
<dbReference type="PANTHER" id="PTHR11328">
    <property type="entry name" value="MAJOR FACILITATOR SUPERFAMILY DOMAIN-CONTAINING PROTEIN"/>
    <property type="match status" value="1"/>
</dbReference>
<sequence length="451" mass="50221">MSTRLSFRTKFAYGVGELGTAVPIGLAIFYLLFFLTEVVGLSPTLAGTVLLIGRVWDAVNDPVIGWLSDRTQSRWGRRYPWLVLGALPLGFFTFMLWLVPPLESETSLFIYYVLMAVGGYAAFSVIILPMVAIATELTPDYDERTSIMSVRSAANIIGSVVGLVLAQIIFALVENTRRQYMILGAASGIFIVIAIAVCVVGTYGQYRPVMRKQPELSPHPMGRQLRRVFANRAFRWVMGLYLCSWVGVQVTAAMLPFFVTDWMNLGEQHFTQMAIAVQGSSVVLMPFWLWVTKRTSKQMVYYAGAPLALIGVCILGLVQPGQIGLMYVIGVVIGAGLSTFYLVPFAMLPDVIDDEELRTGERQEGMFISLMVFLQKVGVAIAIFLSGWMLDWASQIGPNAHLLIIRLLASALPSLLICGGVYCVYRYPLTRKAHHRIRLQLERSRKQPQRN</sequence>
<reference evidence="7 8" key="1">
    <citation type="journal article" date="2020" name="Microb. Ecol.">
        <title>Ecogenomics of the Marine Benthic Filamentous Cyanobacterium Adonisia.</title>
        <authorList>
            <person name="Walter J.M."/>
            <person name="Coutinho F.H."/>
            <person name="Leomil L."/>
            <person name="Hargreaves P.I."/>
            <person name="Campeao M.E."/>
            <person name="Vieira V.V."/>
            <person name="Silva B.S."/>
            <person name="Fistarol G.O."/>
            <person name="Salomon P.S."/>
            <person name="Sawabe T."/>
            <person name="Mino S."/>
            <person name="Hosokawa M."/>
            <person name="Miyashita H."/>
            <person name="Maruyama F."/>
            <person name="van Verk M.C."/>
            <person name="Dutilh B.E."/>
            <person name="Thompson C.C."/>
            <person name="Thompson F.L."/>
        </authorList>
    </citation>
    <scope>NUCLEOTIDE SEQUENCE [LARGE SCALE GENOMIC DNA]</scope>
    <source>
        <strain evidence="7 8">CCMR0081</strain>
    </source>
</reference>
<feature type="transmembrane region" description="Helical" evidence="5">
    <location>
        <begin position="233"/>
        <end position="258"/>
    </location>
</feature>
<evidence type="ECO:0000313" key="7">
    <source>
        <dbReference type="EMBL" id="NEZ60693.1"/>
    </source>
</evidence>
<feature type="domain" description="Major facilitator superfamily (MFS) profile" evidence="6">
    <location>
        <begin position="9"/>
        <end position="431"/>
    </location>
</feature>
<feature type="transmembrane region" description="Helical" evidence="5">
    <location>
        <begin position="12"/>
        <end position="33"/>
    </location>
</feature>
<dbReference type="Pfam" id="PF13347">
    <property type="entry name" value="MFS_2"/>
    <property type="match status" value="1"/>
</dbReference>
<dbReference type="InterPro" id="IPR039672">
    <property type="entry name" value="MFS_2"/>
</dbReference>
<gene>
    <name evidence="7" type="ORF">DXZ20_34650</name>
</gene>
<evidence type="ECO:0000256" key="3">
    <source>
        <dbReference type="ARBA" id="ARBA00022989"/>
    </source>
</evidence>
<dbReference type="PANTHER" id="PTHR11328:SF24">
    <property type="entry name" value="MAJOR FACILITATOR SUPERFAMILY (MFS) PROFILE DOMAIN-CONTAINING PROTEIN"/>
    <property type="match status" value="1"/>
</dbReference>
<keyword evidence="4 5" id="KW-0472">Membrane</keyword>
<dbReference type="InterPro" id="IPR020846">
    <property type="entry name" value="MFS_dom"/>
</dbReference>
<dbReference type="AlphaFoldDB" id="A0A6M0RXR9"/>
<dbReference type="CDD" id="cd17332">
    <property type="entry name" value="MFS_MelB_like"/>
    <property type="match status" value="1"/>
</dbReference>
<dbReference type="GO" id="GO:0005886">
    <property type="term" value="C:plasma membrane"/>
    <property type="evidence" value="ECO:0007669"/>
    <property type="project" value="UniProtKB-SubCell"/>
</dbReference>
<keyword evidence="2 5" id="KW-0812">Transmembrane</keyword>
<dbReference type="Proteomes" id="UP000481033">
    <property type="component" value="Unassembled WGS sequence"/>
</dbReference>
<feature type="transmembrane region" description="Helical" evidence="5">
    <location>
        <begin position="270"/>
        <end position="292"/>
    </location>
</feature>
<evidence type="ECO:0000313" key="8">
    <source>
        <dbReference type="Proteomes" id="UP000481033"/>
    </source>
</evidence>
<dbReference type="InterPro" id="IPR036259">
    <property type="entry name" value="MFS_trans_sf"/>
</dbReference>
<dbReference type="EMBL" id="QXHD01000004">
    <property type="protein sequence ID" value="NEZ60693.1"/>
    <property type="molecule type" value="Genomic_DNA"/>
</dbReference>
<dbReference type="GO" id="GO:0008643">
    <property type="term" value="P:carbohydrate transport"/>
    <property type="evidence" value="ECO:0007669"/>
    <property type="project" value="InterPro"/>
</dbReference>
<keyword evidence="3 5" id="KW-1133">Transmembrane helix</keyword>
<feature type="transmembrane region" description="Helical" evidence="5">
    <location>
        <begin position="109"/>
        <end position="132"/>
    </location>
</feature>
<proteinExistence type="predicted"/>
<name>A0A6M0RXR9_9CYAN</name>
<dbReference type="InterPro" id="IPR001927">
    <property type="entry name" value="Na/Gal_symport"/>
</dbReference>
<evidence type="ECO:0000256" key="4">
    <source>
        <dbReference type="ARBA" id="ARBA00023136"/>
    </source>
</evidence>
<dbReference type="NCBIfam" id="TIGR00792">
    <property type="entry name" value="gph"/>
    <property type="match status" value="1"/>
</dbReference>
<feature type="transmembrane region" description="Helical" evidence="5">
    <location>
        <begin position="367"/>
        <end position="390"/>
    </location>
</feature>
<evidence type="ECO:0000256" key="1">
    <source>
        <dbReference type="ARBA" id="ARBA00004651"/>
    </source>
</evidence>
<dbReference type="Gene3D" id="1.20.1250.20">
    <property type="entry name" value="MFS general substrate transporter like domains"/>
    <property type="match status" value="1"/>
</dbReference>
<feature type="transmembrane region" description="Helical" evidence="5">
    <location>
        <begin position="79"/>
        <end position="97"/>
    </location>
</feature>
<feature type="transmembrane region" description="Helical" evidence="5">
    <location>
        <begin position="299"/>
        <end position="318"/>
    </location>
</feature>
<evidence type="ECO:0000259" key="6">
    <source>
        <dbReference type="PROSITE" id="PS50850"/>
    </source>
</evidence>
<dbReference type="SUPFAM" id="SSF103473">
    <property type="entry name" value="MFS general substrate transporter"/>
    <property type="match status" value="1"/>
</dbReference>
<comment type="subcellular location">
    <subcellularLocation>
        <location evidence="1">Cell membrane</location>
        <topology evidence="1">Multi-pass membrane protein</topology>
    </subcellularLocation>
</comment>
<feature type="transmembrane region" description="Helical" evidence="5">
    <location>
        <begin position="324"/>
        <end position="346"/>
    </location>
</feature>